<dbReference type="InterPro" id="IPR051011">
    <property type="entry name" value="Metal_resp_trans_reg"/>
</dbReference>
<name>A0A927FHE0_9BURK</name>
<dbReference type="PANTHER" id="PTHR43132:SF2">
    <property type="entry name" value="ARSENICAL RESISTANCE OPERON REPRESSOR ARSR-RELATED"/>
    <property type="match status" value="1"/>
</dbReference>
<dbReference type="EMBL" id="JACYFT010000003">
    <property type="protein sequence ID" value="MBD8051509.1"/>
    <property type="molecule type" value="Genomic_DNA"/>
</dbReference>
<dbReference type="RefSeq" id="WP_191819995.1">
    <property type="nucleotide sequence ID" value="NZ_JACYFT010000003.1"/>
</dbReference>
<dbReference type="CDD" id="cd00090">
    <property type="entry name" value="HTH_ARSR"/>
    <property type="match status" value="1"/>
</dbReference>
<keyword evidence="1" id="KW-0805">Transcription regulation</keyword>
<evidence type="ECO:0000256" key="3">
    <source>
        <dbReference type="ARBA" id="ARBA00023163"/>
    </source>
</evidence>
<gene>
    <name evidence="5" type="ORF">IC609_13255</name>
</gene>
<dbReference type="GO" id="GO:0003700">
    <property type="term" value="F:DNA-binding transcription factor activity"/>
    <property type="evidence" value="ECO:0007669"/>
    <property type="project" value="InterPro"/>
</dbReference>
<reference evidence="5" key="1">
    <citation type="submission" date="2020-09" db="EMBL/GenBank/DDBJ databases">
        <title>Genome seq and assembly of Limnohabitants sp.</title>
        <authorList>
            <person name="Chhetri G."/>
        </authorList>
    </citation>
    <scope>NUCLEOTIDE SEQUENCE</scope>
    <source>
        <strain evidence="5">JUR4</strain>
    </source>
</reference>
<protein>
    <submittedName>
        <fullName evidence="5">Helix-turn-helix transcriptional regulator</fullName>
    </submittedName>
</protein>
<evidence type="ECO:0000313" key="6">
    <source>
        <dbReference type="Proteomes" id="UP000647424"/>
    </source>
</evidence>
<dbReference type="InterPro" id="IPR011991">
    <property type="entry name" value="ArsR-like_HTH"/>
</dbReference>
<evidence type="ECO:0000259" key="4">
    <source>
        <dbReference type="PROSITE" id="PS50987"/>
    </source>
</evidence>
<proteinExistence type="predicted"/>
<accession>A0A927FHE0</accession>
<organism evidence="5 6">
    <name type="scientific">Limnohabitans radicicola</name>
    <dbReference type="NCBI Taxonomy" id="2771427"/>
    <lineage>
        <taxon>Bacteria</taxon>
        <taxon>Pseudomonadati</taxon>
        <taxon>Pseudomonadota</taxon>
        <taxon>Betaproteobacteria</taxon>
        <taxon>Burkholderiales</taxon>
        <taxon>Comamonadaceae</taxon>
        <taxon>Limnohabitans</taxon>
    </lineage>
</organism>
<keyword evidence="2" id="KW-0238">DNA-binding</keyword>
<keyword evidence="6" id="KW-1185">Reference proteome</keyword>
<dbReference type="Pfam" id="PF12840">
    <property type="entry name" value="HTH_20"/>
    <property type="match status" value="1"/>
</dbReference>
<dbReference type="SMART" id="SM00418">
    <property type="entry name" value="HTH_ARSR"/>
    <property type="match status" value="1"/>
</dbReference>
<dbReference type="PRINTS" id="PR00778">
    <property type="entry name" value="HTHARSR"/>
</dbReference>
<feature type="domain" description="HTH arsR-type" evidence="4">
    <location>
        <begin position="1"/>
        <end position="95"/>
    </location>
</feature>
<dbReference type="PANTHER" id="PTHR43132">
    <property type="entry name" value="ARSENICAL RESISTANCE OPERON REPRESSOR ARSR-RELATED"/>
    <property type="match status" value="1"/>
</dbReference>
<comment type="caution">
    <text evidence="5">The sequence shown here is derived from an EMBL/GenBank/DDBJ whole genome shotgun (WGS) entry which is preliminary data.</text>
</comment>
<dbReference type="InterPro" id="IPR036390">
    <property type="entry name" value="WH_DNA-bd_sf"/>
</dbReference>
<dbReference type="InterPro" id="IPR001845">
    <property type="entry name" value="HTH_ArsR_DNA-bd_dom"/>
</dbReference>
<evidence type="ECO:0000313" key="5">
    <source>
        <dbReference type="EMBL" id="MBD8051509.1"/>
    </source>
</evidence>
<evidence type="ECO:0000256" key="1">
    <source>
        <dbReference type="ARBA" id="ARBA00023015"/>
    </source>
</evidence>
<dbReference type="InterPro" id="IPR036388">
    <property type="entry name" value="WH-like_DNA-bd_sf"/>
</dbReference>
<dbReference type="Proteomes" id="UP000647424">
    <property type="component" value="Unassembled WGS sequence"/>
</dbReference>
<dbReference type="AlphaFoldDB" id="A0A927FHE0"/>
<sequence>MESQTVILALAALAQTSRLEIFRALVQAGPAGLTPGVLSDQLSVAANTLSFHLKELMHAELVTQERAGRHLIYRAQFEQMNAVLAYLTDNCCQGSSCLEPKALACDC</sequence>
<keyword evidence="3" id="KW-0804">Transcription</keyword>
<dbReference type="Gene3D" id="1.10.10.10">
    <property type="entry name" value="Winged helix-like DNA-binding domain superfamily/Winged helix DNA-binding domain"/>
    <property type="match status" value="1"/>
</dbReference>
<dbReference type="SUPFAM" id="SSF46785">
    <property type="entry name" value="Winged helix' DNA-binding domain"/>
    <property type="match status" value="1"/>
</dbReference>
<dbReference type="GO" id="GO:0003677">
    <property type="term" value="F:DNA binding"/>
    <property type="evidence" value="ECO:0007669"/>
    <property type="project" value="UniProtKB-KW"/>
</dbReference>
<dbReference type="PROSITE" id="PS50987">
    <property type="entry name" value="HTH_ARSR_2"/>
    <property type="match status" value="1"/>
</dbReference>
<evidence type="ECO:0000256" key="2">
    <source>
        <dbReference type="ARBA" id="ARBA00023125"/>
    </source>
</evidence>